<keyword evidence="1" id="KW-0378">Hydrolase</keyword>
<keyword evidence="1" id="KW-0547">Nucleotide-binding</keyword>
<protein>
    <submittedName>
        <fullName evidence="1">ATP-dependent RNA helicase DHX37</fullName>
    </submittedName>
</protein>
<organism evidence="1 2">
    <name type="scientific">Caerostris extrusa</name>
    <name type="common">Bark spider</name>
    <name type="synonym">Caerostris bankana</name>
    <dbReference type="NCBI Taxonomy" id="172846"/>
    <lineage>
        <taxon>Eukaryota</taxon>
        <taxon>Metazoa</taxon>
        <taxon>Ecdysozoa</taxon>
        <taxon>Arthropoda</taxon>
        <taxon>Chelicerata</taxon>
        <taxon>Arachnida</taxon>
        <taxon>Araneae</taxon>
        <taxon>Araneomorphae</taxon>
        <taxon>Entelegynae</taxon>
        <taxon>Araneoidea</taxon>
        <taxon>Araneidae</taxon>
        <taxon>Caerostris</taxon>
    </lineage>
</organism>
<dbReference type="EMBL" id="BPLR01004548">
    <property type="protein sequence ID" value="GIX95650.1"/>
    <property type="molecule type" value="Genomic_DNA"/>
</dbReference>
<reference evidence="1 2" key="1">
    <citation type="submission" date="2021-06" db="EMBL/GenBank/DDBJ databases">
        <title>Caerostris extrusa draft genome.</title>
        <authorList>
            <person name="Kono N."/>
            <person name="Arakawa K."/>
        </authorList>
    </citation>
    <scope>NUCLEOTIDE SEQUENCE [LARGE SCALE GENOMIC DNA]</scope>
</reference>
<comment type="caution">
    <text evidence="1">The sequence shown here is derived from an EMBL/GenBank/DDBJ whole genome shotgun (WGS) entry which is preliminary data.</text>
</comment>
<sequence>MVASAHLLESNMEQHILVQCLDPSDSLLMYISTLTFLSREEVKVIKEGLKKIGTRLGHFVGLRAVGLFEQSTNPIKFFCPKNGIRYKAMNEIHEMGIQLLKKLIDCDEPAFIHPSSTQFERFPEYVAYSELTWTSKLYMTSPAQWRFRCIRKEMPKRLP</sequence>
<keyword evidence="1" id="KW-0067">ATP-binding</keyword>
<dbReference type="Proteomes" id="UP001054945">
    <property type="component" value="Unassembled WGS sequence"/>
</dbReference>
<evidence type="ECO:0000313" key="1">
    <source>
        <dbReference type="EMBL" id="GIX95650.1"/>
    </source>
</evidence>
<keyword evidence="2" id="KW-1185">Reference proteome</keyword>
<name>A0AAV4PEP2_CAEEX</name>
<evidence type="ECO:0000313" key="2">
    <source>
        <dbReference type="Proteomes" id="UP001054945"/>
    </source>
</evidence>
<proteinExistence type="predicted"/>
<gene>
    <name evidence="1" type="primary">DHX37_1</name>
    <name evidence="1" type="ORF">CEXT_183581</name>
</gene>
<dbReference type="AlphaFoldDB" id="A0AAV4PEP2"/>
<keyword evidence="1" id="KW-0347">Helicase</keyword>
<accession>A0AAV4PEP2</accession>
<dbReference type="GO" id="GO:0004386">
    <property type="term" value="F:helicase activity"/>
    <property type="evidence" value="ECO:0007669"/>
    <property type="project" value="UniProtKB-KW"/>
</dbReference>